<dbReference type="GeneID" id="101257815"/>
<protein>
    <recommendedName>
        <fullName evidence="5">Pentatricopeptide repeat-containing protein</fullName>
    </recommendedName>
</protein>
<dbReference type="AlphaFoldDB" id="A0A3Q7FFA2"/>
<accession>A0A3Q7FFA2</accession>
<evidence type="ECO:0000313" key="4">
    <source>
        <dbReference type="Proteomes" id="UP000004994"/>
    </source>
</evidence>
<dbReference type="SMR" id="A0A3Q7FFA2"/>
<evidence type="ECO:0000256" key="1">
    <source>
        <dbReference type="ARBA" id="ARBA00022737"/>
    </source>
</evidence>
<dbReference type="KEGG" id="sly:101257815"/>
<proteinExistence type="predicted"/>
<keyword evidence="4" id="KW-1185">Reference proteome</keyword>
<dbReference type="OMA" id="DETTCRN"/>
<reference evidence="3" key="2">
    <citation type="submission" date="2019-01" db="UniProtKB">
        <authorList>
            <consortium name="EnsemblPlants"/>
        </authorList>
    </citation>
    <scope>IDENTIFICATION</scope>
    <source>
        <strain evidence="3">cv. Heinz 1706</strain>
    </source>
</reference>
<feature type="repeat" description="PPR" evidence="2">
    <location>
        <begin position="512"/>
        <end position="546"/>
    </location>
</feature>
<reference evidence="3" key="1">
    <citation type="journal article" date="2012" name="Nature">
        <title>The tomato genome sequence provides insights into fleshy fruit evolution.</title>
        <authorList>
            <consortium name="Tomato Genome Consortium"/>
        </authorList>
    </citation>
    <scope>NUCLEOTIDE SEQUENCE [LARGE SCALE GENOMIC DNA]</scope>
    <source>
        <strain evidence="3">cv. Heinz 1706</strain>
    </source>
</reference>
<dbReference type="EnsemblPlants" id="Solyc01g112200.3.1">
    <property type="protein sequence ID" value="Solyc01g112200.3.1.1"/>
    <property type="gene ID" value="Solyc01g112200.3"/>
</dbReference>
<dbReference type="Gene3D" id="1.25.40.10">
    <property type="entry name" value="Tetratricopeptide repeat domain"/>
    <property type="match status" value="6"/>
</dbReference>
<dbReference type="FunFam" id="1.25.40.10:FF:001093">
    <property type="entry name" value="Pentatricopeptide repeat-containing protein At2g34400"/>
    <property type="match status" value="1"/>
</dbReference>
<dbReference type="FunCoup" id="A0A3Q7FFA2">
    <property type="interactions" value="269"/>
</dbReference>
<dbReference type="PANTHER" id="PTHR24015:SF622">
    <property type="entry name" value="OS02G0833050 PROTEIN"/>
    <property type="match status" value="1"/>
</dbReference>
<evidence type="ECO:0000313" key="3">
    <source>
        <dbReference type="EnsemblPlants" id="Solyc01g112200.3.1.1"/>
    </source>
</evidence>
<dbReference type="NCBIfam" id="TIGR00756">
    <property type="entry name" value="PPR"/>
    <property type="match status" value="3"/>
</dbReference>
<feature type="repeat" description="PPR" evidence="2">
    <location>
        <begin position="310"/>
        <end position="344"/>
    </location>
</feature>
<dbReference type="InterPro" id="IPR046848">
    <property type="entry name" value="E_motif"/>
</dbReference>
<dbReference type="PANTHER" id="PTHR24015">
    <property type="entry name" value="OS07G0578800 PROTEIN-RELATED"/>
    <property type="match status" value="1"/>
</dbReference>
<dbReference type="GO" id="GO:0003723">
    <property type="term" value="F:RNA binding"/>
    <property type="evidence" value="ECO:0007669"/>
    <property type="project" value="InterPro"/>
</dbReference>
<dbReference type="InterPro" id="IPR046960">
    <property type="entry name" value="PPR_At4g14850-like_plant"/>
</dbReference>
<dbReference type="FunFam" id="1.25.40.10:FF:000343">
    <property type="entry name" value="Pentatricopeptide repeat-containing protein At3g58590"/>
    <property type="match status" value="1"/>
</dbReference>
<evidence type="ECO:0008006" key="5">
    <source>
        <dbReference type="Google" id="ProtNLM"/>
    </source>
</evidence>
<dbReference type="Pfam" id="PF01535">
    <property type="entry name" value="PPR"/>
    <property type="match status" value="3"/>
</dbReference>
<feature type="repeat" description="PPR" evidence="2">
    <location>
        <begin position="411"/>
        <end position="445"/>
    </location>
</feature>
<dbReference type="FunFam" id="1.25.40.10:FF:000344">
    <property type="entry name" value="Pentatricopeptide repeat-containing protein"/>
    <property type="match status" value="1"/>
</dbReference>
<sequence>MRVRWNSNWCSRLRELLFHGKSQDVLLYYRELNKTRVELMDHSVFPILFKACLNLSATHGHGNSIHASLVKQGFLAFTSVGNSMMDFYAKSGDLGSALVVFNCMDNKDSVSWNVIIHGHLLLLASPRGLCLFTQAWAAGFEPNISTFVLVIQACRNLAAFEAGRTIHASTIRAGYSSITSIHNSLLSFYAQFEMHLAHNLFDEMTERDVISWSVMIATYAQSEDESVLALEFFQRMIDFGEPPDGQSVVSVLKACTKLKAIRLGESIHGFVISRGMGYDLFVHNSLIDLYSKCNDIDSSLRVFGGIPEKNVVSWNSLLSGLVQNQMHPEALTLFDSMHKAGIESDEVTLVNLLQLCKFFLDPYQCKLIHSRILRQGFELNELVTNSLIDAYASCNLITYAWSQFNNMITRDAVTWSTMIAGFTHCGMPDEAIAVFREMSHTSERPNAVTMLNLLEACSLSADVKRSRWAHGIAIRGGLESNVVVGTAILDMYSKCGSIGSSRKVFDRIPYKNVVTWSAIIAAYGMIGLPNEALALFHEMKVCGLRPNQVTALSLLSACSHGGLVEEGVSLFEELIWDHEVELVIEHYSCLVDLLARAGKVDSAMNLIGKLGVGVKPGASAWGALLSACRNYENYEFGAIALPQVVELEASSSAGYLLASNMYASGCSWVDATKMRMLAKEGGVKVIAGYSLVYVNGKACRFLAGENHHRLSDELQFAIQQLHSSMKMDINFCGVASCNLVIGTSLFYSLSAN</sequence>
<keyword evidence="1" id="KW-0677">Repeat</keyword>
<feature type="repeat" description="PPR" evidence="2">
    <location>
        <begin position="208"/>
        <end position="243"/>
    </location>
</feature>
<dbReference type="GO" id="GO:0009451">
    <property type="term" value="P:RNA modification"/>
    <property type="evidence" value="ECO:0007669"/>
    <property type="project" value="InterPro"/>
</dbReference>
<dbReference type="PaxDb" id="4081-Solyc01g112200.2.1"/>
<evidence type="ECO:0000256" key="2">
    <source>
        <dbReference type="PROSITE-ProRule" id="PRU00708"/>
    </source>
</evidence>
<dbReference type="PROSITE" id="PS51375">
    <property type="entry name" value="PPR"/>
    <property type="match status" value="4"/>
</dbReference>
<dbReference type="OrthoDB" id="185373at2759"/>
<dbReference type="Pfam" id="PF13041">
    <property type="entry name" value="PPR_2"/>
    <property type="match status" value="3"/>
</dbReference>
<dbReference type="Gramene" id="Solyc01g112200.3.1">
    <property type="protein sequence ID" value="Solyc01g112200.3.1.1"/>
    <property type="gene ID" value="Solyc01g112200.3"/>
</dbReference>
<name>A0A3Q7FFA2_SOLLC</name>
<gene>
    <name evidence="3" type="primary">LOC101257815</name>
</gene>
<dbReference type="Proteomes" id="UP000004994">
    <property type="component" value="Chromosome 1"/>
</dbReference>
<dbReference type="RefSeq" id="XP_004231461.1">
    <property type="nucleotide sequence ID" value="XM_004231413.4"/>
</dbReference>
<dbReference type="InParanoid" id="A0A3Q7FFA2"/>
<dbReference type="InterPro" id="IPR002885">
    <property type="entry name" value="PPR_rpt"/>
</dbReference>
<dbReference type="Pfam" id="PF20431">
    <property type="entry name" value="E_motif"/>
    <property type="match status" value="1"/>
</dbReference>
<dbReference type="InterPro" id="IPR011990">
    <property type="entry name" value="TPR-like_helical_dom_sf"/>
</dbReference>
<organism evidence="3">
    <name type="scientific">Solanum lycopersicum</name>
    <name type="common">Tomato</name>
    <name type="synonym">Lycopersicon esculentum</name>
    <dbReference type="NCBI Taxonomy" id="4081"/>
    <lineage>
        <taxon>Eukaryota</taxon>
        <taxon>Viridiplantae</taxon>
        <taxon>Streptophyta</taxon>
        <taxon>Embryophyta</taxon>
        <taxon>Tracheophyta</taxon>
        <taxon>Spermatophyta</taxon>
        <taxon>Magnoliopsida</taxon>
        <taxon>eudicotyledons</taxon>
        <taxon>Gunneridae</taxon>
        <taxon>Pentapetalae</taxon>
        <taxon>asterids</taxon>
        <taxon>lamiids</taxon>
        <taxon>Solanales</taxon>
        <taxon>Solanaceae</taxon>
        <taxon>Solanoideae</taxon>
        <taxon>Solaneae</taxon>
        <taxon>Solanum</taxon>
        <taxon>Solanum subgen. Lycopersicon</taxon>
    </lineage>
</organism>